<dbReference type="GO" id="GO:0106004">
    <property type="term" value="P:tRNA (guanine-N7)-methylation"/>
    <property type="evidence" value="ECO:0007669"/>
    <property type="project" value="UniProtKB-UniRule"/>
</dbReference>
<sequence length="622" mass="67356">MMYPHSRLLLGPSHAVVVSGPHIQVINTRSGEIVHSTVDLEGAEKDALLKSGPVRCAAADSEFLRIITTGDDKKLKVWQIDGLKLLSERELPKKPTQIDFTRDGQTILVSDKFGDIFSYSLHFNNIMAPSTASLIGASKRGALTSHENPSNGTLVLGHVSFLICFLLSPDERYIITADRDEHIRVSWYPQGYSIESYCLGHEKFVSAVHIPAFAPSTLVSGGGDPVFKLWDWMTGTLQSEIPVLDAVKPFIKVQAVKGKWGREDGEDGEDDGAGQHARGKKKRGKRRKGKEQVREDDRADGEADGAPEVAEEAEDADTEGEGSQEADTLKESQVRAGTSRAAEGGGKSTAPSEEEQNEKLEWAQTDQAQADRFVLVVHKIQTIDFGAKGRFLIFSAVGATALFYCAFPDAAAVAPPTVQHVDFECPVIDFTIGADGLVWVLLDVAWSSCAGNAEEAIDKTQAVRLWSWATGAPTEVRGSDVPPLLASLQSKCIISATPDDLKTLDTYSALGSLPKNVDPEHDSLKRDILSEFTIEGDDQESALQAKGKGKGRGTQGQLTQREQARLKKKRALAEKLQKEARDGGSAAPDTPGGNAGERESKRAKSESDTRPNVEDINAMDES</sequence>
<dbReference type="EMBL" id="BFAD01000011">
    <property type="protein sequence ID" value="GBE87561.1"/>
    <property type="molecule type" value="Genomic_DNA"/>
</dbReference>
<dbReference type="InterPro" id="IPR015943">
    <property type="entry name" value="WD40/YVTN_repeat-like_dom_sf"/>
</dbReference>
<dbReference type="Gene3D" id="2.130.10.10">
    <property type="entry name" value="YVTN repeat-like/Quinoprotein amine dehydrogenase"/>
    <property type="match status" value="2"/>
</dbReference>
<dbReference type="InParanoid" id="A0A401GZG8"/>
<feature type="compositionally biased region" description="Basic residues" evidence="7">
    <location>
        <begin position="277"/>
        <end position="289"/>
    </location>
</feature>
<comment type="pathway">
    <text evidence="6">tRNA modification; N(7)-methylguanine-tRNA biosynthesis.</text>
</comment>
<dbReference type="OrthoDB" id="339900at2759"/>
<evidence type="ECO:0000256" key="6">
    <source>
        <dbReference type="HAMAP-Rule" id="MF_03056"/>
    </source>
</evidence>
<evidence type="ECO:0000313" key="9">
    <source>
        <dbReference type="Proteomes" id="UP000287166"/>
    </source>
</evidence>
<comment type="similarity">
    <text evidence="6">Belongs to the WD repeat TRM82 family.</text>
</comment>
<feature type="compositionally biased region" description="Basic and acidic residues" evidence="7">
    <location>
        <begin position="290"/>
        <end position="301"/>
    </location>
</feature>
<dbReference type="InterPro" id="IPR028884">
    <property type="entry name" value="Trm82"/>
</dbReference>
<comment type="subcellular location">
    <subcellularLocation>
        <location evidence="1 6">Nucleus</location>
    </subcellularLocation>
</comment>
<comment type="function">
    <text evidence="6">Required for the formation of N(7)-methylguanine at position 46 (m7G46) in tRNA. In the complex, it is required to stabilize and induce conformational changes of the catalytic subunit.</text>
</comment>
<dbReference type="GeneID" id="38784478"/>
<dbReference type="UniPathway" id="UPA00989"/>
<dbReference type="Proteomes" id="UP000287166">
    <property type="component" value="Unassembled WGS sequence"/>
</dbReference>
<accession>A0A401GZG8</accession>
<dbReference type="HAMAP" id="MF_03056">
    <property type="entry name" value="TRM82"/>
    <property type="match status" value="1"/>
</dbReference>
<feature type="compositionally biased region" description="Basic and acidic residues" evidence="7">
    <location>
        <begin position="571"/>
        <end position="582"/>
    </location>
</feature>
<feature type="region of interest" description="Disordered" evidence="7">
    <location>
        <begin position="535"/>
        <end position="622"/>
    </location>
</feature>
<dbReference type="GO" id="GO:0043527">
    <property type="term" value="C:tRNA methyltransferase complex"/>
    <property type="evidence" value="ECO:0007669"/>
    <property type="project" value="TreeGrafter"/>
</dbReference>
<evidence type="ECO:0000256" key="5">
    <source>
        <dbReference type="ARBA" id="ARBA00023242"/>
    </source>
</evidence>
<dbReference type="PANTHER" id="PTHR16288">
    <property type="entry name" value="WD40 REPEAT PROTEIN 4"/>
    <property type="match status" value="1"/>
</dbReference>
<name>A0A401GZG8_9APHY</name>
<evidence type="ECO:0000256" key="7">
    <source>
        <dbReference type="SAM" id="MobiDB-lite"/>
    </source>
</evidence>
<dbReference type="GO" id="GO:0005634">
    <property type="term" value="C:nucleus"/>
    <property type="evidence" value="ECO:0007669"/>
    <property type="project" value="UniProtKB-SubCell"/>
</dbReference>
<dbReference type="STRING" id="139825.A0A401GZG8"/>
<protein>
    <submittedName>
        <fullName evidence="8">Uncharacterized protein</fullName>
    </submittedName>
</protein>
<keyword evidence="3 6" id="KW-0819">tRNA processing</keyword>
<keyword evidence="2 6" id="KW-0853">WD repeat</keyword>
<proteinExistence type="inferred from homology"/>
<dbReference type="SMART" id="SM00320">
    <property type="entry name" value="WD40"/>
    <property type="match status" value="3"/>
</dbReference>
<dbReference type="PANTHER" id="PTHR16288:SF0">
    <property type="entry name" value="TRNA (GUANINE-N(7)-)-METHYLTRANSFERASE NON-CATALYTIC SUBUNIT WDR4"/>
    <property type="match status" value="1"/>
</dbReference>
<organism evidence="8 9">
    <name type="scientific">Sparassis crispa</name>
    <dbReference type="NCBI Taxonomy" id="139825"/>
    <lineage>
        <taxon>Eukaryota</taxon>
        <taxon>Fungi</taxon>
        <taxon>Dikarya</taxon>
        <taxon>Basidiomycota</taxon>
        <taxon>Agaricomycotina</taxon>
        <taxon>Agaricomycetes</taxon>
        <taxon>Polyporales</taxon>
        <taxon>Sparassidaceae</taxon>
        <taxon>Sparassis</taxon>
    </lineage>
</organism>
<feature type="region of interest" description="Disordered" evidence="7">
    <location>
        <begin position="258"/>
        <end position="360"/>
    </location>
</feature>
<feature type="compositionally biased region" description="Basic and acidic residues" evidence="7">
    <location>
        <begin position="596"/>
        <end position="613"/>
    </location>
</feature>
<dbReference type="InterPro" id="IPR036322">
    <property type="entry name" value="WD40_repeat_dom_sf"/>
</dbReference>
<evidence type="ECO:0000256" key="1">
    <source>
        <dbReference type="ARBA" id="ARBA00004123"/>
    </source>
</evidence>
<dbReference type="GO" id="GO:0005829">
    <property type="term" value="C:cytosol"/>
    <property type="evidence" value="ECO:0007669"/>
    <property type="project" value="TreeGrafter"/>
</dbReference>
<evidence type="ECO:0000256" key="4">
    <source>
        <dbReference type="ARBA" id="ARBA00022737"/>
    </source>
</evidence>
<reference evidence="8 9" key="1">
    <citation type="journal article" date="2018" name="Sci. Rep.">
        <title>Genome sequence of the cauliflower mushroom Sparassis crispa (Hanabiratake) and its association with beneficial usage.</title>
        <authorList>
            <person name="Kiyama R."/>
            <person name="Furutani Y."/>
            <person name="Kawaguchi K."/>
            <person name="Nakanishi T."/>
        </authorList>
    </citation>
    <scope>NUCLEOTIDE SEQUENCE [LARGE SCALE GENOMIC DNA]</scope>
</reference>
<dbReference type="SUPFAM" id="SSF50978">
    <property type="entry name" value="WD40 repeat-like"/>
    <property type="match status" value="1"/>
</dbReference>
<dbReference type="AlphaFoldDB" id="A0A401GZG8"/>
<dbReference type="RefSeq" id="XP_027618474.1">
    <property type="nucleotide sequence ID" value="XM_027762673.1"/>
</dbReference>
<evidence type="ECO:0000313" key="8">
    <source>
        <dbReference type="EMBL" id="GBE87561.1"/>
    </source>
</evidence>
<keyword evidence="9" id="KW-1185">Reference proteome</keyword>
<evidence type="ECO:0000256" key="2">
    <source>
        <dbReference type="ARBA" id="ARBA00022574"/>
    </source>
</evidence>
<dbReference type="InterPro" id="IPR001680">
    <property type="entry name" value="WD40_rpt"/>
</dbReference>
<keyword evidence="4 6" id="KW-0677">Repeat</keyword>
<feature type="compositionally biased region" description="Acidic residues" evidence="7">
    <location>
        <begin position="302"/>
        <end position="324"/>
    </location>
</feature>
<evidence type="ECO:0000256" key="3">
    <source>
        <dbReference type="ARBA" id="ARBA00022694"/>
    </source>
</evidence>
<comment type="caution">
    <text evidence="8">The sequence shown here is derived from an EMBL/GenBank/DDBJ whole genome shotgun (WGS) entry which is preliminary data.</text>
</comment>
<gene>
    <name evidence="8" type="ORF">SCP_1102380</name>
</gene>
<keyword evidence="5 6" id="KW-0539">Nucleus</keyword>